<keyword evidence="4" id="KW-1185">Reference proteome</keyword>
<name>A0A1V0N3S7_9ARCH</name>
<dbReference type="Proteomes" id="UP000546917">
    <property type="component" value="Unassembled WGS sequence"/>
</dbReference>
<reference evidence="3 5" key="2">
    <citation type="submission" date="2020-05" db="EMBL/GenBank/DDBJ databases">
        <authorList>
            <person name="Zhang R."/>
        </authorList>
    </citation>
    <scope>NUCLEOTIDE SEQUENCE [LARGE SCALE GENOMIC DNA]</scope>
    <source>
        <strain evidence="3 5">DSM 28986</strain>
    </source>
</reference>
<evidence type="ECO:0000259" key="1">
    <source>
        <dbReference type="PROSITE" id="PS50910"/>
    </source>
</evidence>
<gene>
    <name evidence="2" type="ORF">FAD_0918</name>
    <name evidence="3" type="ORF">HLB00_04070</name>
</gene>
<dbReference type="Proteomes" id="UP000192050">
    <property type="component" value="Chromosome"/>
</dbReference>
<dbReference type="AlphaFoldDB" id="A0A1V0N3S7"/>
<evidence type="ECO:0000313" key="3">
    <source>
        <dbReference type="EMBL" id="NOL60010.1"/>
    </source>
</evidence>
<accession>A0A1V0N3S7</accession>
<organism evidence="2 4">
    <name type="scientific">Ferroplasma acidiphilum</name>
    <dbReference type="NCBI Taxonomy" id="74969"/>
    <lineage>
        <taxon>Archaea</taxon>
        <taxon>Methanobacteriati</taxon>
        <taxon>Thermoplasmatota</taxon>
        <taxon>Thermoplasmata</taxon>
        <taxon>Thermoplasmatales</taxon>
        <taxon>Ferroplasmaceae</taxon>
        <taxon>Ferroplasma</taxon>
    </lineage>
</organism>
<proteinExistence type="predicted"/>
<dbReference type="Pfam" id="PF05168">
    <property type="entry name" value="HEPN"/>
    <property type="match status" value="1"/>
</dbReference>
<sequence>MSFSEAEILRKRASDFLEEGGHLIDIKKYDLAIFNLEQYCELILKYKMLIKLGYYPRTHSLKELINKLSELDDNIKDLVNNEKDLLYIGRLTDAYISARYMPFEFDEKETKNVYKFIVEVFNKYVNRI</sequence>
<dbReference type="Gene3D" id="1.20.120.330">
    <property type="entry name" value="Nucleotidyltransferases domain 2"/>
    <property type="match status" value="1"/>
</dbReference>
<evidence type="ECO:0000313" key="4">
    <source>
        <dbReference type="Proteomes" id="UP000192050"/>
    </source>
</evidence>
<dbReference type="RefSeq" id="WP_081142184.1">
    <property type="nucleotide sequence ID" value="NZ_CP015363.1"/>
</dbReference>
<dbReference type="EMBL" id="CP015363">
    <property type="protein sequence ID" value="ARD84810.1"/>
    <property type="molecule type" value="Genomic_DNA"/>
</dbReference>
<protein>
    <submittedName>
        <fullName evidence="3">HEPN domain-containing protein</fullName>
    </submittedName>
    <submittedName>
        <fullName evidence="2">HEPN superfamily protein</fullName>
    </submittedName>
</protein>
<dbReference type="GeneID" id="84217481"/>
<evidence type="ECO:0000313" key="5">
    <source>
        <dbReference type="Proteomes" id="UP000546917"/>
    </source>
</evidence>
<dbReference type="EMBL" id="JABGBP010000136">
    <property type="protein sequence ID" value="NOL60010.1"/>
    <property type="molecule type" value="Genomic_DNA"/>
</dbReference>
<dbReference type="OrthoDB" id="101044at2157"/>
<feature type="domain" description="HEPN" evidence="1">
    <location>
        <begin position="10"/>
        <end position="128"/>
    </location>
</feature>
<dbReference type="SMART" id="SM00748">
    <property type="entry name" value="HEPN"/>
    <property type="match status" value="1"/>
</dbReference>
<dbReference type="SUPFAM" id="SSF81593">
    <property type="entry name" value="Nucleotidyltransferase substrate binding subunit/domain"/>
    <property type="match status" value="1"/>
</dbReference>
<evidence type="ECO:0000313" key="2">
    <source>
        <dbReference type="EMBL" id="ARD84810.1"/>
    </source>
</evidence>
<reference evidence="2 4" key="1">
    <citation type="submission" date="2011-10" db="EMBL/GenBank/DDBJ databases">
        <title>Metabolic and evolutionary patterns in the extreme acidophile Ferroplasma acidiphilum.</title>
        <authorList>
            <person name="Golyshina O.V."/>
            <person name="Kozyavkin S.A."/>
            <person name="Tatusov R.L."/>
            <person name="Slesarev A.I."/>
            <person name="Golyshin P.N."/>
        </authorList>
    </citation>
    <scope>NUCLEOTIDE SEQUENCE [LARGE SCALE GENOMIC DNA]</scope>
    <source>
        <strain evidence="2">Berkeley</strain>
        <strain evidence="4">Y</strain>
    </source>
</reference>
<dbReference type="PROSITE" id="PS50910">
    <property type="entry name" value="HEPN"/>
    <property type="match status" value="1"/>
</dbReference>
<dbReference type="InterPro" id="IPR007842">
    <property type="entry name" value="HEPN_dom"/>
</dbReference>
<dbReference type="KEGG" id="fai:FAD_0918"/>